<keyword evidence="5" id="KW-0851">Voltage-gated channel</keyword>
<evidence type="ECO:0000313" key="10">
    <source>
        <dbReference type="EMBL" id="KAL3780686.1"/>
    </source>
</evidence>
<reference evidence="10 11" key="1">
    <citation type="submission" date="2024-10" db="EMBL/GenBank/DDBJ databases">
        <title>Updated reference genomes for cyclostephanoid diatoms.</title>
        <authorList>
            <person name="Roberts W.R."/>
            <person name="Alverson A.J."/>
        </authorList>
    </citation>
    <scope>NUCLEOTIDE SEQUENCE [LARGE SCALE GENOMIC DNA]</scope>
    <source>
        <strain evidence="10 11">AJA010-31</strain>
    </source>
</reference>
<keyword evidence="5" id="KW-0407">Ion channel</keyword>
<proteinExistence type="inferred from homology"/>
<feature type="transmembrane region" description="Helical" evidence="8">
    <location>
        <begin position="714"/>
        <end position="737"/>
    </location>
</feature>
<keyword evidence="11" id="KW-1185">Reference proteome</keyword>
<dbReference type="InterPro" id="IPR044581">
    <property type="entry name" value="TPC1_plant"/>
</dbReference>
<feature type="transmembrane region" description="Helical" evidence="8">
    <location>
        <begin position="594"/>
        <end position="613"/>
    </location>
</feature>
<dbReference type="GO" id="GO:0034702">
    <property type="term" value="C:monoatomic ion channel complex"/>
    <property type="evidence" value="ECO:0007669"/>
    <property type="project" value="UniProtKB-KW"/>
</dbReference>
<dbReference type="GO" id="GO:0034220">
    <property type="term" value="P:monoatomic ion transmembrane transport"/>
    <property type="evidence" value="ECO:0007669"/>
    <property type="project" value="UniProtKB-KW"/>
</dbReference>
<dbReference type="AlphaFoldDB" id="A0ABD3NYX2"/>
<dbReference type="InterPro" id="IPR027359">
    <property type="entry name" value="Volt_channel_dom_sf"/>
</dbReference>
<dbReference type="PROSITE" id="PS50222">
    <property type="entry name" value="EF_HAND_2"/>
    <property type="match status" value="2"/>
</dbReference>
<feature type="transmembrane region" description="Helical" evidence="8">
    <location>
        <begin position="625"/>
        <end position="645"/>
    </location>
</feature>
<dbReference type="PANTHER" id="PTHR46988:SF4">
    <property type="entry name" value="ION TRANSPORT DOMAIN-CONTAINING PROTEIN"/>
    <property type="match status" value="1"/>
</dbReference>
<dbReference type="Pfam" id="PF13499">
    <property type="entry name" value="EF-hand_7"/>
    <property type="match status" value="1"/>
</dbReference>
<feature type="transmembrane region" description="Helical" evidence="8">
    <location>
        <begin position="210"/>
        <end position="230"/>
    </location>
</feature>
<dbReference type="PANTHER" id="PTHR46988">
    <property type="entry name" value="TWO PORE CALCIUM CHANNEL PROTEIN 1"/>
    <property type="match status" value="1"/>
</dbReference>
<evidence type="ECO:0000256" key="5">
    <source>
        <dbReference type="ARBA" id="ARBA00022882"/>
    </source>
</evidence>
<organism evidence="10 11">
    <name type="scientific">Cyclotella atomus</name>
    <dbReference type="NCBI Taxonomy" id="382360"/>
    <lineage>
        <taxon>Eukaryota</taxon>
        <taxon>Sar</taxon>
        <taxon>Stramenopiles</taxon>
        <taxon>Ochrophyta</taxon>
        <taxon>Bacillariophyta</taxon>
        <taxon>Coscinodiscophyceae</taxon>
        <taxon>Thalassiosirophycidae</taxon>
        <taxon>Stephanodiscales</taxon>
        <taxon>Stephanodiscaceae</taxon>
        <taxon>Cyclotella</taxon>
    </lineage>
</organism>
<dbReference type="Proteomes" id="UP001530400">
    <property type="component" value="Unassembled WGS sequence"/>
</dbReference>
<feature type="transmembrane region" description="Helical" evidence="8">
    <location>
        <begin position="556"/>
        <end position="574"/>
    </location>
</feature>
<comment type="caution">
    <text evidence="10">The sequence shown here is derived from an EMBL/GenBank/DDBJ whole genome shotgun (WGS) entry which is preliminary data.</text>
</comment>
<keyword evidence="4 8" id="KW-0812">Transmembrane</keyword>
<name>A0ABD3NYX2_9STRA</name>
<evidence type="ECO:0000256" key="2">
    <source>
        <dbReference type="ARBA" id="ARBA00009286"/>
    </source>
</evidence>
<keyword evidence="6 8" id="KW-1133">Transmembrane helix</keyword>
<comment type="subunit">
    <text evidence="3">Homodimer.</text>
</comment>
<feature type="transmembrane region" description="Helical" evidence="8">
    <location>
        <begin position="250"/>
        <end position="277"/>
    </location>
</feature>
<keyword evidence="5" id="KW-0813">Transport</keyword>
<evidence type="ECO:0000259" key="9">
    <source>
        <dbReference type="PROSITE" id="PS50222"/>
    </source>
</evidence>
<dbReference type="Gene3D" id="1.10.287.70">
    <property type="match status" value="2"/>
</dbReference>
<dbReference type="SUPFAM" id="SSF47473">
    <property type="entry name" value="EF-hand"/>
    <property type="match status" value="1"/>
</dbReference>
<feature type="transmembrane region" description="Helical" evidence="8">
    <location>
        <begin position="325"/>
        <end position="349"/>
    </location>
</feature>
<dbReference type="CDD" id="cd00051">
    <property type="entry name" value="EFh"/>
    <property type="match status" value="1"/>
</dbReference>
<dbReference type="Gene3D" id="1.20.120.350">
    <property type="entry name" value="Voltage-gated potassium channels. Chain C"/>
    <property type="match status" value="1"/>
</dbReference>
<keyword evidence="7 8" id="KW-0472">Membrane</keyword>
<evidence type="ECO:0000256" key="3">
    <source>
        <dbReference type="ARBA" id="ARBA00011738"/>
    </source>
</evidence>
<comment type="subcellular location">
    <subcellularLocation>
        <location evidence="1">Membrane</location>
        <topology evidence="1">Multi-pass membrane protein</topology>
    </subcellularLocation>
</comment>
<dbReference type="InterPro" id="IPR005821">
    <property type="entry name" value="Ion_trans_dom"/>
</dbReference>
<feature type="domain" description="EF-hand" evidence="9">
    <location>
        <begin position="366"/>
        <end position="401"/>
    </location>
</feature>
<evidence type="ECO:0000256" key="7">
    <source>
        <dbReference type="ARBA" id="ARBA00023136"/>
    </source>
</evidence>
<dbReference type="InterPro" id="IPR011992">
    <property type="entry name" value="EF-hand-dom_pair"/>
</dbReference>
<dbReference type="SUPFAM" id="SSF81324">
    <property type="entry name" value="Voltage-gated potassium channels"/>
    <property type="match status" value="2"/>
</dbReference>
<gene>
    <name evidence="10" type="ORF">ACHAWO_009393</name>
</gene>
<keyword evidence="5" id="KW-0406">Ion transport</keyword>
<protein>
    <recommendedName>
        <fullName evidence="9">EF-hand domain-containing protein</fullName>
    </recommendedName>
</protein>
<dbReference type="Pfam" id="PF00520">
    <property type="entry name" value="Ion_trans"/>
    <property type="match status" value="2"/>
</dbReference>
<feature type="domain" description="EF-hand" evidence="9">
    <location>
        <begin position="408"/>
        <end position="443"/>
    </location>
</feature>
<evidence type="ECO:0000256" key="1">
    <source>
        <dbReference type="ARBA" id="ARBA00004141"/>
    </source>
</evidence>
<evidence type="ECO:0000313" key="11">
    <source>
        <dbReference type="Proteomes" id="UP001530400"/>
    </source>
</evidence>
<comment type="similarity">
    <text evidence="2">Belongs to the calcium channel alpha-1 subunit (TC 1.A.1.11) family. Two pore calcium channel subfamily.</text>
</comment>
<sequence>MNESTPLTSKPACNSELNPAAVLAANRFRRGPIVSKISFSLRERQRALSERGVGQAAHLCRDAVFGYQDAPYDGFYDPYSQEHAPNTTRNTISIVCGRVVVNLREAALIANWILFLLVFFEPPYWCREGDNKLYGDCRSTFDLAGTTADGEEDEELYPNSGMLLLTSSQSQWIELYCICFGFFYLCLKFADDGFIPRLFFYKGYKRWAHTSQIVLMICILTGVKIGNTILNPFFRMLLLGTYLRKFQREFLTFVKMIPAMFNILAILGVITVFYAWFGVTLFYDTPQGKLAFPSLPEGVWSLWIMVTTANYPDVMMPSYNQHRFIALYFVSYMLVSFFYLMNLLLAVACNSYDDSITARTKYRKDLSKELLTKAFELLDHEKKGSISRSTIMNVMVILNQDIPEIQKLSSDQKSIFFAMLDKDGSSTINLEEFLAFANVLLLDLIEQGEYATYVEIHLPKIYYSEWYQRLCSIVKSSQFELIVDTILVLNAAIIGMQDYPMLSGQDVTTDPKYHDGYIDTVWESLETIFTVLYCIEAMLKINVYGWRTYAESGRNLYDFGITAVAVIASAYVYYPNKYSNSNLIKLIVMARVLRLGRLLFAIEGFRVIGAISVDIIPAATSVFSVLLFISYFFSWLGMLLFGGLITRDPLDPISYELLEAQDFVSNGYWANNFNDMFSGMNVLFNLLVVNNWTECEIGFEKTSGDKWLVRCFFFSYHILAVIGIGNVVTSFIINAFFQQMKTVEQRKGWEETIDGEAVIKGSVALFDASDITGTQTGVNNKYIARIRPQHLDVETDERAALRELFTRSSSNVASDD</sequence>
<evidence type="ECO:0000256" key="8">
    <source>
        <dbReference type="SAM" id="Phobius"/>
    </source>
</evidence>
<dbReference type="EMBL" id="JALLPJ020000878">
    <property type="protein sequence ID" value="KAL3780686.1"/>
    <property type="molecule type" value="Genomic_DNA"/>
</dbReference>
<dbReference type="Gene3D" id="1.10.238.10">
    <property type="entry name" value="EF-hand"/>
    <property type="match status" value="1"/>
</dbReference>
<feature type="transmembrane region" description="Helical" evidence="8">
    <location>
        <begin position="172"/>
        <end position="190"/>
    </location>
</feature>
<dbReference type="InterPro" id="IPR002048">
    <property type="entry name" value="EF_hand_dom"/>
</dbReference>
<evidence type="ECO:0000256" key="4">
    <source>
        <dbReference type="ARBA" id="ARBA00022692"/>
    </source>
</evidence>
<evidence type="ECO:0000256" key="6">
    <source>
        <dbReference type="ARBA" id="ARBA00022989"/>
    </source>
</evidence>
<accession>A0ABD3NYX2</accession>